<comment type="caution">
    <text evidence="1">The sequence shown here is derived from an EMBL/GenBank/DDBJ whole genome shotgun (WGS) entry which is preliminary data.</text>
</comment>
<gene>
    <name evidence="1" type="ORF">LCGC14_0751770</name>
</gene>
<dbReference type="AlphaFoldDB" id="A0A0F9SNV5"/>
<proteinExistence type="predicted"/>
<dbReference type="EMBL" id="LAZR01001817">
    <property type="protein sequence ID" value="KKN38601.1"/>
    <property type="molecule type" value="Genomic_DNA"/>
</dbReference>
<sequence length="222" mass="24853">MNLNKYLVATFLISLTGCIGGTQPINFKASDAITKANYNQNKKNNGVILLDVNWGRVWSCGGYENAQLISLAFDKLPIIDASNEAVPNIVLQSPSRINPAEKFMNYAYSIPAGEYALSAFSIKAARSVAEVGFFTAERNTLFTAGKPVGGTFSVAEGETVFLGNFYLDCTYEPTLWRYYSKSKQAFQEQIIEYQHSFPYLDLSDVKFRLFKTKNFGNDYELE</sequence>
<reference evidence="1" key="1">
    <citation type="journal article" date="2015" name="Nature">
        <title>Complex archaea that bridge the gap between prokaryotes and eukaryotes.</title>
        <authorList>
            <person name="Spang A."/>
            <person name="Saw J.H."/>
            <person name="Jorgensen S.L."/>
            <person name="Zaremba-Niedzwiedzka K."/>
            <person name="Martijn J."/>
            <person name="Lind A.E."/>
            <person name="van Eijk R."/>
            <person name="Schleper C."/>
            <person name="Guy L."/>
            <person name="Ettema T.J."/>
        </authorList>
    </citation>
    <scope>NUCLEOTIDE SEQUENCE</scope>
</reference>
<organism evidence="1">
    <name type="scientific">marine sediment metagenome</name>
    <dbReference type="NCBI Taxonomy" id="412755"/>
    <lineage>
        <taxon>unclassified sequences</taxon>
        <taxon>metagenomes</taxon>
        <taxon>ecological metagenomes</taxon>
    </lineage>
</organism>
<evidence type="ECO:0000313" key="1">
    <source>
        <dbReference type="EMBL" id="KKN38601.1"/>
    </source>
</evidence>
<dbReference type="PROSITE" id="PS51257">
    <property type="entry name" value="PROKAR_LIPOPROTEIN"/>
    <property type="match status" value="1"/>
</dbReference>
<protein>
    <recommendedName>
        <fullName evidence="2">Lipoprotein</fullName>
    </recommendedName>
</protein>
<accession>A0A0F9SNV5</accession>
<evidence type="ECO:0008006" key="2">
    <source>
        <dbReference type="Google" id="ProtNLM"/>
    </source>
</evidence>
<name>A0A0F9SNV5_9ZZZZ</name>